<dbReference type="InterPro" id="IPR013083">
    <property type="entry name" value="Znf_RING/FYVE/PHD"/>
</dbReference>
<dbReference type="GO" id="GO:0008270">
    <property type="term" value="F:zinc ion binding"/>
    <property type="evidence" value="ECO:0007669"/>
    <property type="project" value="UniProtKB-KW"/>
</dbReference>
<dbReference type="Proteomes" id="UP000262825">
    <property type="component" value="Unassembled WGS sequence"/>
</dbReference>
<dbReference type="InterPro" id="IPR028889">
    <property type="entry name" value="USP"/>
</dbReference>
<evidence type="ECO:0000259" key="6">
    <source>
        <dbReference type="PROSITE" id="PS50271"/>
    </source>
</evidence>
<dbReference type="Pfam" id="PF02148">
    <property type="entry name" value="zf-UBP"/>
    <property type="match status" value="1"/>
</dbReference>
<feature type="domain" description="UBP-type" evidence="6">
    <location>
        <begin position="30"/>
        <end position="137"/>
    </location>
</feature>
<evidence type="ECO:0000256" key="2">
    <source>
        <dbReference type="ARBA" id="ARBA00022771"/>
    </source>
</evidence>
<dbReference type="InterPro" id="IPR001607">
    <property type="entry name" value="Znf_UBP"/>
</dbReference>
<dbReference type="AlphaFoldDB" id="A0A376B512"/>
<dbReference type="VEuPathDB" id="FungiDB:SCODWIG_01539"/>
<dbReference type="EMBL" id="UFAJ01000202">
    <property type="protein sequence ID" value="SSD59778.1"/>
    <property type="molecule type" value="Genomic_DNA"/>
</dbReference>
<dbReference type="SUPFAM" id="SSF54001">
    <property type="entry name" value="Cysteine proteinases"/>
    <property type="match status" value="1"/>
</dbReference>
<accession>A0A376B512</accession>
<gene>
    <name evidence="7" type="ORF">SCODWIG_01539</name>
</gene>
<reference evidence="8" key="1">
    <citation type="submission" date="2018-06" db="EMBL/GenBank/DDBJ databases">
        <authorList>
            <person name="Guldener U."/>
        </authorList>
    </citation>
    <scope>NUCLEOTIDE SEQUENCE [LARGE SCALE GENOMIC DNA]</scope>
    <source>
        <strain evidence="8">UTAD17</strain>
    </source>
</reference>
<dbReference type="SMART" id="SM00290">
    <property type="entry name" value="ZnF_UBP"/>
    <property type="match status" value="1"/>
</dbReference>
<keyword evidence="8" id="KW-1185">Reference proteome</keyword>
<dbReference type="Gene3D" id="3.30.40.10">
    <property type="entry name" value="Zinc/RING finger domain, C3HC4 (zinc finger)"/>
    <property type="match status" value="1"/>
</dbReference>
<feature type="domain" description="USP" evidence="5">
    <location>
        <begin position="163"/>
        <end position="508"/>
    </location>
</feature>
<dbReference type="GO" id="GO:0004843">
    <property type="term" value="F:cysteine-type deubiquitinase activity"/>
    <property type="evidence" value="ECO:0007669"/>
    <property type="project" value="InterPro"/>
</dbReference>
<protein>
    <submittedName>
        <fullName evidence="7">Uncharacterized protein</fullName>
    </submittedName>
</protein>
<dbReference type="GO" id="GO:0016579">
    <property type="term" value="P:protein deubiquitination"/>
    <property type="evidence" value="ECO:0007669"/>
    <property type="project" value="InterPro"/>
</dbReference>
<keyword evidence="1" id="KW-0479">Metal-binding</keyword>
<evidence type="ECO:0000256" key="3">
    <source>
        <dbReference type="ARBA" id="ARBA00022833"/>
    </source>
</evidence>
<name>A0A376B512_9ASCO</name>
<organism evidence="7 8">
    <name type="scientific">Saccharomycodes ludwigii</name>
    <dbReference type="NCBI Taxonomy" id="36035"/>
    <lineage>
        <taxon>Eukaryota</taxon>
        <taxon>Fungi</taxon>
        <taxon>Dikarya</taxon>
        <taxon>Ascomycota</taxon>
        <taxon>Saccharomycotina</taxon>
        <taxon>Saccharomycetes</taxon>
        <taxon>Saccharomycodales</taxon>
        <taxon>Saccharomycodaceae</taxon>
        <taxon>Saccharomycodes</taxon>
    </lineage>
</organism>
<dbReference type="InterPro" id="IPR001394">
    <property type="entry name" value="Peptidase_C19_UCH"/>
</dbReference>
<sequence>MSKRSFKGNDSINKKKKLKGTKKIIISDISKIQHLETSCIILKNLAFDNEPICSVTLSNLNIYCCLTCGKYFRGKNFESPAYQHALQNFNHKLFVKMCNDTDNYNTVHQFITLPDMELIDASKSKLLTIIQNNINPKAITINTIENKECFDFINKKKYITGCVPLTNEQGMDHVNVIIQLLSQLNEFKSFNEENNILTAATNSTCPNGSNDTSVLLQKKLLKIIRKIWNPELIKANISPIELINFLNNHYYSNQRNFASEEFLHSLNDPKSLYVWLIHHLHNKKLLTENLKGYILVTKTKIDLTNLKPIPNEKPKKFITPFYLLSVDLPKTSIFKEPITKISKNNDEEGKEENCENLLLSSLIEDKFTQPHISKDGFRCEYEIKSSPMHLLIHINRFENSTTTLKISTNLRNKKIVEFQPEMKLFKNSNNINGKNGVNYKLKCNIIYNSSDKSNTNKWSVQILTHLAKFDASPNKEEQWFEIDGLEVKKSDGVLLFLQESYFQLWERV</sequence>
<dbReference type="OrthoDB" id="10263353at2759"/>
<evidence type="ECO:0000313" key="8">
    <source>
        <dbReference type="Proteomes" id="UP000262825"/>
    </source>
</evidence>
<dbReference type="Pfam" id="PF00443">
    <property type="entry name" value="UCH"/>
    <property type="match status" value="1"/>
</dbReference>
<proteinExistence type="predicted"/>
<dbReference type="InterPro" id="IPR038765">
    <property type="entry name" value="Papain-like_cys_pep_sf"/>
</dbReference>
<evidence type="ECO:0000256" key="1">
    <source>
        <dbReference type="ARBA" id="ARBA00022723"/>
    </source>
</evidence>
<keyword evidence="2 4" id="KW-0863">Zinc-finger</keyword>
<dbReference type="PROSITE" id="PS50271">
    <property type="entry name" value="ZF_UBP"/>
    <property type="match status" value="1"/>
</dbReference>
<dbReference type="SUPFAM" id="SSF57850">
    <property type="entry name" value="RING/U-box"/>
    <property type="match status" value="1"/>
</dbReference>
<keyword evidence="3" id="KW-0862">Zinc</keyword>
<dbReference type="PROSITE" id="PS50235">
    <property type="entry name" value="USP_3"/>
    <property type="match status" value="1"/>
</dbReference>
<dbReference type="Gene3D" id="3.90.70.10">
    <property type="entry name" value="Cysteine proteinases"/>
    <property type="match status" value="1"/>
</dbReference>
<evidence type="ECO:0000313" key="7">
    <source>
        <dbReference type="EMBL" id="SSD59778.1"/>
    </source>
</evidence>
<evidence type="ECO:0000259" key="5">
    <source>
        <dbReference type="PROSITE" id="PS50235"/>
    </source>
</evidence>
<evidence type="ECO:0000256" key="4">
    <source>
        <dbReference type="PROSITE-ProRule" id="PRU00502"/>
    </source>
</evidence>